<dbReference type="EMBL" id="CM023471">
    <property type="protein sequence ID" value="KAH7966647.1"/>
    <property type="molecule type" value="Genomic_DNA"/>
</dbReference>
<keyword evidence="2" id="KW-1185">Reference proteome</keyword>
<evidence type="ECO:0000313" key="2">
    <source>
        <dbReference type="Proteomes" id="UP000821865"/>
    </source>
</evidence>
<sequence length="124" mass="14230">MENHEPLHTLVEWLRQVCSSGTAVDTAVLKEKAEMVALRCKVDDFKPSNGWLEHFKELNEVVYSCCCKERTSVSPSAVAEWIALLPESIRQYKPSDRFSADETWVFYNLQLKQTAILGRELPLE</sequence>
<gene>
    <name evidence="1" type="ORF">HPB49_018191</name>
</gene>
<reference evidence="1" key="1">
    <citation type="submission" date="2020-05" db="EMBL/GenBank/DDBJ databases">
        <title>Large-scale comparative analyses of tick genomes elucidate their genetic diversity and vector capacities.</title>
        <authorList>
            <person name="Jia N."/>
            <person name="Wang J."/>
            <person name="Shi W."/>
            <person name="Du L."/>
            <person name="Sun Y."/>
            <person name="Zhan W."/>
            <person name="Jiang J."/>
            <person name="Wang Q."/>
            <person name="Zhang B."/>
            <person name="Ji P."/>
            <person name="Sakyi L.B."/>
            <person name="Cui X."/>
            <person name="Yuan T."/>
            <person name="Jiang B."/>
            <person name="Yang W."/>
            <person name="Lam T.T.-Y."/>
            <person name="Chang Q."/>
            <person name="Ding S."/>
            <person name="Wang X."/>
            <person name="Zhu J."/>
            <person name="Ruan X."/>
            <person name="Zhao L."/>
            <person name="Wei J."/>
            <person name="Que T."/>
            <person name="Du C."/>
            <person name="Cheng J."/>
            <person name="Dai P."/>
            <person name="Han X."/>
            <person name="Huang E."/>
            <person name="Gao Y."/>
            <person name="Liu J."/>
            <person name="Shao H."/>
            <person name="Ye R."/>
            <person name="Li L."/>
            <person name="Wei W."/>
            <person name="Wang X."/>
            <person name="Wang C."/>
            <person name="Yang T."/>
            <person name="Huo Q."/>
            <person name="Li W."/>
            <person name="Guo W."/>
            <person name="Chen H."/>
            <person name="Zhou L."/>
            <person name="Ni X."/>
            <person name="Tian J."/>
            <person name="Zhou Y."/>
            <person name="Sheng Y."/>
            <person name="Liu T."/>
            <person name="Pan Y."/>
            <person name="Xia L."/>
            <person name="Li J."/>
            <person name="Zhao F."/>
            <person name="Cao W."/>
        </authorList>
    </citation>
    <scope>NUCLEOTIDE SEQUENCE</scope>
    <source>
        <strain evidence="1">Dsil-2018</strain>
    </source>
</reference>
<proteinExistence type="predicted"/>
<organism evidence="1 2">
    <name type="scientific">Dermacentor silvarum</name>
    <name type="common">Tick</name>
    <dbReference type="NCBI Taxonomy" id="543639"/>
    <lineage>
        <taxon>Eukaryota</taxon>
        <taxon>Metazoa</taxon>
        <taxon>Ecdysozoa</taxon>
        <taxon>Arthropoda</taxon>
        <taxon>Chelicerata</taxon>
        <taxon>Arachnida</taxon>
        <taxon>Acari</taxon>
        <taxon>Parasitiformes</taxon>
        <taxon>Ixodida</taxon>
        <taxon>Ixodoidea</taxon>
        <taxon>Ixodidae</taxon>
        <taxon>Rhipicephalinae</taxon>
        <taxon>Dermacentor</taxon>
    </lineage>
</organism>
<dbReference type="Proteomes" id="UP000821865">
    <property type="component" value="Chromosome 2"/>
</dbReference>
<comment type="caution">
    <text evidence="1">The sequence shown here is derived from an EMBL/GenBank/DDBJ whole genome shotgun (WGS) entry which is preliminary data.</text>
</comment>
<accession>A0ACB8DER5</accession>
<evidence type="ECO:0000313" key="1">
    <source>
        <dbReference type="EMBL" id="KAH7966647.1"/>
    </source>
</evidence>
<protein>
    <submittedName>
        <fullName evidence="1">Uncharacterized protein</fullName>
    </submittedName>
</protein>
<name>A0ACB8DER5_DERSI</name>